<reference evidence="1" key="1">
    <citation type="submission" date="2023-07" db="EMBL/GenBank/DDBJ databases">
        <title>Black Yeasts Isolated from many extreme environments.</title>
        <authorList>
            <person name="Coleine C."/>
            <person name="Stajich J.E."/>
            <person name="Selbmann L."/>
        </authorList>
    </citation>
    <scope>NUCLEOTIDE SEQUENCE</scope>
    <source>
        <strain evidence="1">CCFEE 5714</strain>
    </source>
</reference>
<proteinExistence type="predicted"/>
<evidence type="ECO:0000313" key="2">
    <source>
        <dbReference type="Proteomes" id="UP001281147"/>
    </source>
</evidence>
<name>A0ACC3MLH6_9PEZI</name>
<protein>
    <submittedName>
        <fullName evidence="1">Uncharacterized protein</fullName>
    </submittedName>
</protein>
<evidence type="ECO:0000313" key="1">
    <source>
        <dbReference type="EMBL" id="KAK3697410.1"/>
    </source>
</evidence>
<keyword evidence="2" id="KW-1185">Reference proteome</keyword>
<gene>
    <name evidence="1" type="ORF">LTR37_017472</name>
</gene>
<sequence>MFFDEALRTAQHLDDYMKQNGKTVGPLHGLPVSVKDGFDVVGHDSTLGWVGEIGKRAKSDAVLVDVLRSQGALLYVKTNIPQSLMMSDSYNHIFEQSINSFHNELISGGSSGGEGALVGARGSIVGIGTDIGGSIRIPANMQGLYGLCPSTRRIPWVKSGSREYIVPSVAGPMTNSLSTLEIFMDAMLAGEPWLFDPVTVPLPWRKDKAEKSIRPLRIGYYFEDGSDVRVQPPLEQAVRKAGSALSQAGHEVSVWDTSEHKYAYELWLRGVLADGGTRCQNLCKAGNQPLIEGMLVGTEKDRLNVEEGEALAKEIREYQKKYLARWHESELDALIMPVQPYVGFRPKEWVKSSQYVGYTAHWNLVDFAVLSMPVDVGDVDVSEDFQDGRGSWKDHKPRNESDRFNWEQYDPALVRGMPVSIQIVGGKFGEENAVAVAKAVDEALKTLPT</sequence>
<dbReference type="Proteomes" id="UP001281147">
    <property type="component" value="Unassembled WGS sequence"/>
</dbReference>
<comment type="caution">
    <text evidence="1">The sequence shown here is derived from an EMBL/GenBank/DDBJ whole genome shotgun (WGS) entry which is preliminary data.</text>
</comment>
<organism evidence="1 2">
    <name type="scientific">Vermiconidia calcicola</name>
    <dbReference type="NCBI Taxonomy" id="1690605"/>
    <lineage>
        <taxon>Eukaryota</taxon>
        <taxon>Fungi</taxon>
        <taxon>Dikarya</taxon>
        <taxon>Ascomycota</taxon>
        <taxon>Pezizomycotina</taxon>
        <taxon>Dothideomycetes</taxon>
        <taxon>Dothideomycetidae</taxon>
        <taxon>Mycosphaerellales</taxon>
        <taxon>Extremaceae</taxon>
        <taxon>Vermiconidia</taxon>
    </lineage>
</organism>
<accession>A0ACC3MLH6</accession>
<dbReference type="EMBL" id="JAUTXU010000226">
    <property type="protein sequence ID" value="KAK3697410.1"/>
    <property type="molecule type" value="Genomic_DNA"/>
</dbReference>